<comment type="caution">
    <text evidence="1">The sequence shown here is derived from an EMBL/GenBank/DDBJ whole genome shotgun (WGS) entry which is preliminary data.</text>
</comment>
<gene>
    <name evidence="1" type="ORF">EYF80_042066</name>
</gene>
<keyword evidence="2" id="KW-1185">Reference proteome</keyword>
<protein>
    <submittedName>
        <fullName evidence="1">Uncharacterized protein</fullName>
    </submittedName>
</protein>
<evidence type="ECO:0000313" key="2">
    <source>
        <dbReference type="Proteomes" id="UP000314294"/>
    </source>
</evidence>
<accession>A0A4Z2G2K0</accession>
<name>A0A4Z2G2K0_9TELE</name>
<dbReference type="EMBL" id="SRLO01000726">
    <property type="protein sequence ID" value="TNN47747.1"/>
    <property type="molecule type" value="Genomic_DNA"/>
</dbReference>
<proteinExistence type="predicted"/>
<sequence length="71" mass="7486">MKLLVCSGCSRHTRSLCPLYGISSMSKASASGTASITAASQIRVTSTAFHRGTPIPFTRLHDVTACRGDTN</sequence>
<dbReference type="AlphaFoldDB" id="A0A4Z2G2K0"/>
<evidence type="ECO:0000313" key="1">
    <source>
        <dbReference type="EMBL" id="TNN47747.1"/>
    </source>
</evidence>
<organism evidence="1 2">
    <name type="scientific">Liparis tanakae</name>
    <name type="common">Tanaka's snailfish</name>
    <dbReference type="NCBI Taxonomy" id="230148"/>
    <lineage>
        <taxon>Eukaryota</taxon>
        <taxon>Metazoa</taxon>
        <taxon>Chordata</taxon>
        <taxon>Craniata</taxon>
        <taxon>Vertebrata</taxon>
        <taxon>Euteleostomi</taxon>
        <taxon>Actinopterygii</taxon>
        <taxon>Neopterygii</taxon>
        <taxon>Teleostei</taxon>
        <taxon>Neoteleostei</taxon>
        <taxon>Acanthomorphata</taxon>
        <taxon>Eupercaria</taxon>
        <taxon>Perciformes</taxon>
        <taxon>Cottioidei</taxon>
        <taxon>Cottales</taxon>
        <taxon>Liparidae</taxon>
        <taxon>Liparis</taxon>
    </lineage>
</organism>
<reference evidence="1 2" key="1">
    <citation type="submission" date="2019-03" db="EMBL/GenBank/DDBJ databases">
        <title>First draft genome of Liparis tanakae, snailfish: a comprehensive survey of snailfish specific genes.</title>
        <authorList>
            <person name="Kim W."/>
            <person name="Song I."/>
            <person name="Jeong J.-H."/>
            <person name="Kim D."/>
            <person name="Kim S."/>
            <person name="Ryu S."/>
            <person name="Song J.Y."/>
            <person name="Lee S.K."/>
        </authorList>
    </citation>
    <scope>NUCLEOTIDE SEQUENCE [LARGE SCALE GENOMIC DNA]</scope>
    <source>
        <tissue evidence="1">Muscle</tissue>
    </source>
</reference>
<dbReference type="Proteomes" id="UP000314294">
    <property type="component" value="Unassembled WGS sequence"/>
</dbReference>